<dbReference type="Proteomes" id="UP001315686">
    <property type="component" value="Unassembled WGS sequence"/>
</dbReference>
<accession>A0AAP2CQL8</accession>
<dbReference type="RefSeq" id="WP_327794296.1">
    <property type="nucleotide sequence ID" value="NZ_JADQAZ010000002.1"/>
</dbReference>
<dbReference type="CDD" id="cd00761">
    <property type="entry name" value="Glyco_tranf_GTA_type"/>
    <property type="match status" value="1"/>
</dbReference>
<dbReference type="EMBL" id="JADQAZ010000002">
    <property type="protein sequence ID" value="MBT0958080.1"/>
    <property type="molecule type" value="Genomic_DNA"/>
</dbReference>
<organism evidence="1 2">
    <name type="scientific">Harenicola maris</name>
    <dbReference type="NCBI Taxonomy" id="2841044"/>
    <lineage>
        <taxon>Bacteria</taxon>
        <taxon>Pseudomonadati</taxon>
        <taxon>Pseudomonadota</taxon>
        <taxon>Alphaproteobacteria</taxon>
        <taxon>Rhodobacterales</taxon>
        <taxon>Paracoccaceae</taxon>
        <taxon>Harenicola</taxon>
    </lineage>
</organism>
<reference evidence="1 2" key="1">
    <citation type="journal article" date="2021" name="Arch. Microbiol.">
        <title>Harenicola maris gen. nov., sp. nov. isolated from the Sea of Japan shallow sediments.</title>
        <authorList>
            <person name="Romanenko L.A."/>
            <person name="Kurilenko V.V."/>
            <person name="Chernysheva N.Y."/>
            <person name="Tekutyeva L.A."/>
            <person name="Velansky P.V."/>
            <person name="Svetashev V.I."/>
            <person name="Isaeva M.P."/>
        </authorList>
    </citation>
    <scope>NUCLEOTIDE SEQUENCE [LARGE SCALE GENOMIC DNA]</scope>
    <source>
        <strain evidence="1 2">KMM 3653</strain>
    </source>
</reference>
<evidence type="ECO:0000313" key="2">
    <source>
        <dbReference type="Proteomes" id="UP001315686"/>
    </source>
</evidence>
<dbReference type="SUPFAM" id="SSF53448">
    <property type="entry name" value="Nucleotide-diphospho-sugar transferases"/>
    <property type="match status" value="1"/>
</dbReference>
<dbReference type="AlphaFoldDB" id="A0AAP2CQL8"/>
<gene>
    <name evidence="1" type="ORF">IV417_11845</name>
</gene>
<proteinExistence type="predicted"/>
<sequence length="251" mass="28505">MIIANLASYPPRRSNLPRVVATLAPQVDRINLVLNEYDGPLEELSSYANVKQIMPDEDTKDAGKFYPDTSDADYVFFVDDDLIYPADFIAKSIERFEALGKGHFLGGYHASIYTKPAPSLSPKRLLKWLTYSREKIADHRRPFRFYETLEQPVVVDQVATNAALMRGADVPPYAYMASSQKFVDVRLAKWCFENGIRSVALPKQAHWLGEVRFEETIFHGFTRKNLPHVADEIWSYAFKAEGLGAPVEPRS</sequence>
<comment type="caution">
    <text evidence="1">The sequence shown here is derived from an EMBL/GenBank/DDBJ whole genome shotgun (WGS) entry which is preliminary data.</text>
</comment>
<protein>
    <submittedName>
        <fullName evidence="1">Glycosyltransferase family 2 protein</fullName>
    </submittedName>
</protein>
<keyword evidence="2" id="KW-1185">Reference proteome</keyword>
<name>A0AAP2CQL8_9RHOB</name>
<evidence type="ECO:0000313" key="1">
    <source>
        <dbReference type="EMBL" id="MBT0958080.1"/>
    </source>
</evidence>
<dbReference type="InterPro" id="IPR029044">
    <property type="entry name" value="Nucleotide-diphossugar_trans"/>
</dbReference>